<dbReference type="Proteomes" id="UP000051530">
    <property type="component" value="Unassembled WGS sequence"/>
</dbReference>
<sequence>MTSQQSNTKDEDMDRRQQRTSQWNKEALITLVPWTIGPVGDGTSCLKMKELSGKCYTQACGT</sequence>
<evidence type="ECO:0000313" key="3">
    <source>
        <dbReference type="Proteomes" id="UP000051530"/>
    </source>
</evidence>
<organism evidence="2 3">
    <name type="scientific">Pseudoloma neurophilia</name>
    <dbReference type="NCBI Taxonomy" id="146866"/>
    <lineage>
        <taxon>Eukaryota</taxon>
        <taxon>Fungi</taxon>
        <taxon>Fungi incertae sedis</taxon>
        <taxon>Microsporidia</taxon>
        <taxon>Pseudoloma</taxon>
    </lineage>
</organism>
<gene>
    <name evidence="2" type="ORF">M153_1200001164</name>
</gene>
<dbReference type="VEuPathDB" id="MicrosporidiaDB:M153_1200001164"/>
<keyword evidence="3" id="KW-1185">Reference proteome</keyword>
<evidence type="ECO:0000256" key="1">
    <source>
        <dbReference type="SAM" id="MobiDB-lite"/>
    </source>
</evidence>
<proteinExistence type="predicted"/>
<protein>
    <submittedName>
        <fullName evidence="2">Uncharacterized protein</fullName>
    </submittedName>
</protein>
<name>A0A0R0M7D9_9MICR</name>
<reference evidence="2 3" key="1">
    <citation type="submission" date="2015-07" db="EMBL/GenBank/DDBJ databases">
        <title>The genome of Pseudoloma neurophilia, a relevant intracellular parasite of the zebrafish.</title>
        <authorList>
            <person name="Ndikumana S."/>
            <person name="Pelin A."/>
            <person name="Sanders J."/>
            <person name="Corradi N."/>
        </authorList>
    </citation>
    <scope>NUCLEOTIDE SEQUENCE [LARGE SCALE GENOMIC DNA]</scope>
    <source>
        <strain evidence="2 3">MK1</strain>
    </source>
</reference>
<feature type="region of interest" description="Disordered" evidence="1">
    <location>
        <begin position="1"/>
        <end position="22"/>
    </location>
</feature>
<evidence type="ECO:0000313" key="2">
    <source>
        <dbReference type="EMBL" id="KRH94864.1"/>
    </source>
</evidence>
<dbReference type="AlphaFoldDB" id="A0A0R0M7D9"/>
<dbReference type="EMBL" id="LGUB01000022">
    <property type="protein sequence ID" value="KRH94864.1"/>
    <property type="molecule type" value="Genomic_DNA"/>
</dbReference>
<comment type="caution">
    <text evidence="2">The sequence shown here is derived from an EMBL/GenBank/DDBJ whole genome shotgun (WGS) entry which is preliminary data.</text>
</comment>
<accession>A0A0R0M7D9</accession>
<feature type="compositionally biased region" description="Basic and acidic residues" evidence="1">
    <location>
        <begin position="8"/>
        <end position="17"/>
    </location>
</feature>